<dbReference type="GeneID" id="79268248"/>
<reference evidence="1" key="3">
    <citation type="submission" date="2024-09" db="EMBL/GenBank/DDBJ databases">
        <authorList>
            <person name="Sun Q."/>
        </authorList>
    </citation>
    <scope>NUCLEOTIDE SEQUENCE</scope>
    <source>
        <strain evidence="1">CCM 7403</strain>
    </source>
</reference>
<organism evidence="1 3">
    <name type="scientific">Halosegnis marinus</name>
    <dbReference type="NCBI Taxonomy" id="3034023"/>
    <lineage>
        <taxon>Archaea</taxon>
        <taxon>Methanobacteriati</taxon>
        <taxon>Methanobacteriota</taxon>
        <taxon>Stenosarchaea group</taxon>
        <taxon>Halobacteria</taxon>
        <taxon>Halobacteriales</taxon>
        <taxon>Natronomonadaceae</taxon>
        <taxon>Halosegnis</taxon>
    </lineage>
</organism>
<dbReference type="AlphaFoldDB" id="A0ABD5ZKC5"/>
<gene>
    <name evidence="1" type="ORF">ACFQJ4_00100</name>
    <name evidence="2" type="ORF">ACFQJ4_14510</name>
</gene>
<sequence>MRVPVSDRLREAASDWGEQRLQSADEALETKVEQALLEVEHLASGATDVEFELDGDEIRFEPSRELSRLLSEQADEAGIGPDEVLVMYVDLCARVFVSDDDERPANAPPTDLDLG</sequence>
<evidence type="ECO:0000313" key="1">
    <source>
        <dbReference type="EMBL" id="MFC7233713.1"/>
    </source>
</evidence>
<dbReference type="EMBL" id="JBHTAP010000001">
    <property type="protein sequence ID" value="MFC7236522.1"/>
    <property type="molecule type" value="Genomic_DNA"/>
</dbReference>
<reference evidence="1" key="1">
    <citation type="journal article" date="2014" name="Int. J. Syst. Evol. Microbiol.">
        <title>Complete genome sequence of Corynebacterium casei LMG S-19264T (=DSM 44701T), isolated from a smear-ripened cheese.</title>
        <authorList>
            <consortium name="US DOE Joint Genome Institute (JGI-PGF)"/>
            <person name="Walter F."/>
            <person name="Albersmeier A."/>
            <person name="Kalinowski J."/>
            <person name="Ruckert C."/>
        </authorList>
    </citation>
    <scope>NUCLEOTIDE SEQUENCE [LARGE SCALE GENOMIC DNA]</scope>
    <source>
        <strain evidence="1">CCM 7403</strain>
    </source>
</reference>
<dbReference type="Proteomes" id="UP001596398">
    <property type="component" value="Unassembled WGS sequence"/>
</dbReference>
<dbReference type="RefSeq" id="WP_276234681.1">
    <property type="nucleotide sequence ID" value="NZ_CP119802.1"/>
</dbReference>
<accession>A0ABD5ZKC5</accession>
<evidence type="ECO:0000313" key="3">
    <source>
        <dbReference type="Proteomes" id="UP001596398"/>
    </source>
</evidence>
<dbReference type="EMBL" id="JBHTAP010000001">
    <property type="protein sequence ID" value="MFC7233713.1"/>
    <property type="molecule type" value="Genomic_DNA"/>
</dbReference>
<protein>
    <submittedName>
        <fullName evidence="1">Uncharacterized protein</fullName>
    </submittedName>
</protein>
<evidence type="ECO:0000313" key="2">
    <source>
        <dbReference type="EMBL" id="MFC7236522.1"/>
    </source>
</evidence>
<comment type="caution">
    <text evidence="1">The sequence shown here is derived from an EMBL/GenBank/DDBJ whole genome shotgun (WGS) entry which is preliminary data.</text>
</comment>
<proteinExistence type="predicted"/>
<keyword evidence="3" id="KW-1185">Reference proteome</keyword>
<reference evidence="3" key="2">
    <citation type="journal article" date="2019" name="Int. J. Syst. Evol. Microbiol.">
        <title>The Global Catalogue of Microorganisms (GCM) 10K type strain sequencing project: providing services to taxonomists for standard genome sequencing and annotation.</title>
        <authorList>
            <consortium name="The Broad Institute Genomics Platform"/>
            <consortium name="The Broad Institute Genome Sequencing Center for Infectious Disease"/>
            <person name="Wu L."/>
            <person name="Ma J."/>
        </authorList>
    </citation>
    <scope>NUCLEOTIDE SEQUENCE [LARGE SCALE GENOMIC DNA]</scope>
    <source>
        <strain evidence="3">DT85</strain>
    </source>
</reference>
<name>A0ABD5ZKC5_9EURY</name>